<dbReference type="SUPFAM" id="SSF53448">
    <property type="entry name" value="Nucleotide-diphospho-sugar transferases"/>
    <property type="match status" value="1"/>
</dbReference>
<evidence type="ECO:0000313" key="7">
    <source>
        <dbReference type="EMBL" id="NVD45312.1"/>
    </source>
</evidence>
<evidence type="ECO:0000259" key="6">
    <source>
        <dbReference type="Pfam" id="PF00535"/>
    </source>
</evidence>
<evidence type="ECO:0000256" key="3">
    <source>
        <dbReference type="ARBA" id="ARBA00022676"/>
    </source>
</evidence>
<name>A0A850H558_9SPHN</name>
<dbReference type="PANTHER" id="PTHR43646:SF2">
    <property type="entry name" value="GLYCOSYLTRANSFERASE 2-LIKE DOMAIN-CONTAINING PROTEIN"/>
    <property type="match status" value="1"/>
</dbReference>
<dbReference type="InterPro" id="IPR029044">
    <property type="entry name" value="Nucleotide-diphossugar_trans"/>
</dbReference>
<reference evidence="7 8" key="1">
    <citation type="submission" date="2020-06" db="EMBL/GenBank/DDBJ databases">
        <title>Altererythrobacter sp. HHU K3-1.</title>
        <authorList>
            <person name="Zhang D."/>
            <person name="Xue H."/>
        </authorList>
    </citation>
    <scope>NUCLEOTIDE SEQUENCE [LARGE SCALE GENOMIC DNA]</scope>
    <source>
        <strain evidence="7 8">HHU K3-1</strain>
    </source>
</reference>
<evidence type="ECO:0000313" key="8">
    <source>
        <dbReference type="Proteomes" id="UP000561438"/>
    </source>
</evidence>
<keyword evidence="8" id="KW-1185">Reference proteome</keyword>
<evidence type="ECO:0000256" key="4">
    <source>
        <dbReference type="ARBA" id="ARBA00022679"/>
    </source>
</evidence>
<keyword evidence="3" id="KW-0328">Glycosyltransferase</keyword>
<gene>
    <name evidence="7" type="ORF">HUV48_09825</name>
</gene>
<keyword evidence="4 7" id="KW-0808">Transferase</keyword>
<accession>A0A850H558</accession>
<dbReference type="InterPro" id="IPR001173">
    <property type="entry name" value="Glyco_trans_2-like"/>
</dbReference>
<dbReference type="Pfam" id="PF00535">
    <property type="entry name" value="Glycos_transf_2"/>
    <property type="match status" value="1"/>
</dbReference>
<comment type="subcellular location">
    <subcellularLocation>
        <location evidence="1">Cell membrane</location>
    </subcellularLocation>
</comment>
<keyword evidence="2" id="KW-1003">Cell membrane</keyword>
<comment type="caution">
    <text evidence="7">The sequence shown here is derived from an EMBL/GenBank/DDBJ whole genome shotgun (WGS) entry which is preliminary data.</text>
</comment>
<feature type="domain" description="Glycosyltransferase 2-like" evidence="6">
    <location>
        <begin position="39"/>
        <end position="204"/>
    </location>
</feature>
<evidence type="ECO:0000256" key="5">
    <source>
        <dbReference type="ARBA" id="ARBA00023136"/>
    </source>
</evidence>
<dbReference type="PANTHER" id="PTHR43646">
    <property type="entry name" value="GLYCOSYLTRANSFERASE"/>
    <property type="match status" value="1"/>
</dbReference>
<dbReference type="EMBL" id="JABWGV010000003">
    <property type="protein sequence ID" value="NVD45312.1"/>
    <property type="molecule type" value="Genomic_DNA"/>
</dbReference>
<dbReference type="Proteomes" id="UP000561438">
    <property type="component" value="Unassembled WGS sequence"/>
</dbReference>
<protein>
    <submittedName>
        <fullName evidence="7">Glycosyltransferase family 2 protein</fullName>
    </submittedName>
</protein>
<dbReference type="AlphaFoldDB" id="A0A850H558"/>
<evidence type="ECO:0000256" key="2">
    <source>
        <dbReference type="ARBA" id="ARBA00022475"/>
    </source>
</evidence>
<organism evidence="7 8">
    <name type="scientific">Qipengyuania atrilutea</name>
    <dbReference type="NCBI Taxonomy" id="2744473"/>
    <lineage>
        <taxon>Bacteria</taxon>
        <taxon>Pseudomonadati</taxon>
        <taxon>Pseudomonadota</taxon>
        <taxon>Alphaproteobacteria</taxon>
        <taxon>Sphingomonadales</taxon>
        <taxon>Erythrobacteraceae</taxon>
        <taxon>Qipengyuania</taxon>
    </lineage>
</organism>
<dbReference type="Gene3D" id="3.90.550.10">
    <property type="entry name" value="Spore Coat Polysaccharide Biosynthesis Protein SpsA, Chain A"/>
    <property type="match status" value="1"/>
</dbReference>
<evidence type="ECO:0000256" key="1">
    <source>
        <dbReference type="ARBA" id="ARBA00004236"/>
    </source>
</evidence>
<keyword evidence="5" id="KW-0472">Membrane</keyword>
<proteinExistence type="predicted"/>
<dbReference type="GO" id="GO:0016757">
    <property type="term" value="F:glycosyltransferase activity"/>
    <property type="evidence" value="ECO:0007669"/>
    <property type="project" value="UniProtKB-KW"/>
</dbReference>
<dbReference type="GO" id="GO:0005886">
    <property type="term" value="C:plasma membrane"/>
    <property type="evidence" value="ECO:0007669"/>
    <property type="project" value="UniProtKB-SubCell"/>
</dbReference>
<dbReference type="RefSeq" id="WP_176267605.1">
    <property type="nucleotide sequence ID" value="NZ_JABWGV010000003.1"/>
</dbReference>
<sequence>MSGSLSSDVGEILNGSPFAGQVHAWDCDGDLDGPLDYAIAVPARDEEALISRAVDALVETTQGTPLRGGIVVVLNDTQDNSASIVRSRLREAKVDFALIEVRFEDAIRNAPHARRLALDIAVRSASDGVLLTTDADSYVGPGWLSSRLAWITAGYDLVCEDVRLDEAELSLLPAQVRTVGEAERTYFEASERLWRKWTGNRAGSFAHRASGASLAIKAQAYRSIGGLPTPPVGEDVALCESILAAGMQVCTANDGGTRTSARLSGRAQGGCGACLTMRSIEPDPSCDPALVPLSTLREWAEIASRFPATHPSTVSAEIRRGAGPLRPMTYSQILGELEQLPMIEAEKAPANA</sequence>